<sequence>MSEGGEQARWAWVRQAVQRYQQKETEMIRHGISSVRATGQQLQQQLTDARAFASHLSSTACAHCSAAVDRAWETTWITTAENPLPAVAGATALFSGLVGWAPRRILLFSLGASFAMRKHFAAQYGERLAEASEALSGVCKNWAESAGLLDSAAASEGEGESG</sequence>
<evidence type="ECO:0000313" key="2">
    <source>
        <dbReference type="Proteomes" id="UP001515480"/>
    </source>
</evidence>
<dbReference type="EMBL" id="JBGBPQ010000011">
    <property type="protein sequence ID" value="KAL1515375.1"/>
    <property type="molecule type" value="Genomic_DNA"/>
</dbReference>
<name>A0AB34J9C3_PRYPA</name>
<accession>A0AB34J9C3</accession>
<organism evidence="1 2">
    <name type="scientific">Prymnesium parvum</name>
    <name type="common">Toxic golden alga</name>
    <dbReference type="NCBI Taxonomy" id="97485"/>
    <lineage>
        <taxon>Eukaryota</taxon>
        <taxon>Haptista</taxon>
        <taxon>Haptophyta</taxon>
        <taxon>Prymnesiophyceae</taxon>
        <taxon>Prymnesiales</taxon>
        <taxon>Prymnesiaceae</taxon>
        <taxon>Prymnesium</taxon>
    </lineage>
</organism>
<dbReference type="Proteomes" id="UP001515480">
    <property type="component" value="Unassembled WGS sequence"/>
</dbReference>
<reference evidence="1 2" key="1">
    <citation type="journal article" date="2024" name="Science">
        <title>Giant polyketide synthase enzymes in the biosynthesis of giant marine polyether toxins.</title>
        <authorList>
            <person name="Fallon T.R."/>
            <person name="Shende V.V."/>
            <person name="Wierzbicki I.H."/>
            <person name="Pendleton A.L."/>
            <person name="Watervoot N.F."/>
            <person name="Auber R.P."/>
            <person name="Gonzalez D.J."/>
            <person name="Wisecaver J.H."/>
            <person name="Moore B.S."/>
        </authorList>
    </citation>
    <scope>NUCLEOTIDE SEQUENCE [LARGE SCALE GENOMIC DNA]</scope>
    <source>
        <strain evidence="1 2">12B1</strain>
    </source>
</reference>
<keyword evidence="2" id="KW-1185">Reference proteome</keyword>
<dbReference type="AlphaFoldDB" id="A0AB34J9C3"/>
<proteinExistence type="predicted"/>
<comment type="caution">
    <text evidence="1">The sequence shown here is derived from an EMBL/GenBank/DDBJ whole genome shotgun (WGS) entry which is preliminary data.</text>
</comment>
<evidence type="ECO:0008006" key="3">
    <source>
        <dbReference type="Google" id="ProtNLM"/>
    </source>
</evidence>
<evidence type="ECO:0000313" key="1">
    <source>
        <dbReference type="EMBL" id="KAL1515375.1"/>
    </source>
</evidence>
<gene>
    <name evidence="1" type="ORF">AB1Y20_002004</name>
</gene>
<protein>
    <recommendedName>
        <fullName evidence="3">MICOS complex subunit</fullName>
    </recommendedName>
</protein>